<dbReference type="InterPro" id="IPR014729">
    <property type="entry name" value="Rossmann-like_a/b/a_fold"/>
</dbReference>
<reference evidence="3" key="1">
    <citation type="journal article" date="2021" name="PeerJ">
        <title>Extensive microbial diversity within the chicken gut microbiome revealed by metagenomics and culture.</title>
        <authorList>
            <person name="Gilroy R."/>
            <person name="Ravi A."/>
            <person name="Getino M."/>
            <person name="Pursley I."/>
            <person name="Horton D.L."/>
            <person name="Alikhan N.F."/>
            <person name="Baker D."/>
            <person name="Gharbi K."/>
            <person name="Hall N."/>
            <person name="Watson M."/>
            <person name="Adriaenssens E.M."/>
            <person name="Foster-Nyarko E."/>
            <person name="Jarju S."/>
            <person name="Secka A."/>
            <person name="Antonio M."/>
            <person name="Oren A."/>
            <person name="Chaudhuri R.R."/>
            <person name="La Ragione R."/>
            <person name="Hildebrand F."/>
            <person name="Pallen M.J."/>
        </authorList>
    </citation>
    <scope>NUCLEOTIDE SEQUENCE</scope>
    <source>
        <strain evidence="3">ChiGjej1B1-14440</strain>
    </source>
</reference>
<dbReference type="InterPro" id="IPR003848">
    <property type="entry name" value="DUF218"/>
</dbReference>
<dbReference type="Pfam" id="PF02698">
    <property type="entry name" value="DUF218"/>
    <property type="match status" value="1"/>
</dbReference>
<keyword evidence="1" id="KW-1133">Transmembrane helix</keyword>
<reference evidence="3" key="2">
    <citation type="submission" date="2021-04" db="EMBL/GenBank/DDBJ databases">
        <authorList>
            <person name="Gilroy R."/>
        </authorList>
    </citation>
    <scope>NUCLEOTIDE SEQUENCE</scope>
    <source>
        <strain evidence="3">ChiGjej1B1-14440</strain>
    </source>
</reference>
<dbReference type="Gene3D" id="3.40.50.620">
    <property type="entry name" value="HUPs"/>
    <property type="match status" value="1"/>
</dbReference>
<dbReference type="PANTHER" id="PTHR30336:SF20">
    <property type="entry name" value="DUF218 DOMAIN-CONTAINING PROTEIN"/>
    <property type="match status" value="1"/>
</dbReference>
<keyword evidence="1" id="KW-0812">Transmembrane</keyword>
<dbReference type="PANTHER" id="PTHR30336">
    <property type="entry name" value="INNER MEMBRANE PROTEIN, PROBABLE PERMEASE"/>
    <property type="match status" value="1"/>
</dbReference>
<keyword evidence="1" id="KW-0472">Membrane</keyword>
<feature type="transmembrane region" description="Helical" evidence="1">
    <location>
        <begin position="6"/>
        <end position="22"/>
    </location>
</feature>
<gene>
    <name evidence="3" type="ORF">H9980_10945</name>
</gene>
<evidence type="ECO:0000256" key="1">
    <source>
        <dbReference type="SAM" id="Phobius"/>
    </source>
</evidence>
<proteinExistence type="predicted"/>
<dbReference type="CDD" id="cd06259">
    <property type="entry name" value="YdcF-like"/>
    <property type="match status" value="1"/>
</dbReference>
<organism evidence="3 4">
    <name type="scientific">Candidatus Erysipelatoclostridium merdavium</name>
    <dbReference type="NCBI Taxonomy" id="2838566"/>
    <lineage>
        <taxon>Bacteria</taxon>
        <taxon>Bacillati</taxon>
        <taxon>Bacillota</taxon>
        <taxon>Erysipelotrichia</taxon>
        <taxon>Erysipelotrichales</taxon>
        <taxon>Erysipelotrichales incertae sedis</taxon>
    </lineage>
</organism>
<evidence type="ECO:0000313" key="4">
    <source>
        <dbReference type="Proteomes" id="UP000886724"/>
    </source>
</evidence>
<dbReference type="EMBL" id="DXET01000242">
    <property type="protein sequence ID" value="HIX82465.1"/>
    <property type="molecule type" value="Genomic_DNA"/>
</dbReference>
<dbReference type="Proteomes" id="UP000886724">
    <property type="component" value="Unassembled WGS sequence"/>
</dbReference>
<evidence type="ECO:0000313" key="3">
    <source>
        <dbReference type="EMBL" id="HIX82465.1"/>
    </source>
</evidence>
<feature type="domain" description="DUF218" evidence="2">
    <location>
        <begin position="48"/>
        <end position="158"/>
    </location>
</feature>
<accession>A0A9D2BMR9</accession>
<dbReference type="InterPro" id="IPR051599">
    <property type="entry name" value="Cell_Envelope_Assoc"/>
</dbReference>
<sequence length="191" mass="22058">MVIILIIGLFIIVNGIIFFTVFKNPNKKIKNIVYDCGIVCGFPANNDGTPSKIMQSRIDAGIWLYKNNKIKKLILSGGAVKNEFVEAQVMKDYALNLGVKSKDIIVETKSRSTYHNLMYCKDIVIENNFKDCLVITNSWHLRKADHYARKFKLNYSMYQAKKPQEYSMFKVLMLHLYTNGVMYKNFFKGLS</sequence>
<dbReference type="GO" id="GO:0005886">
    <property type="term" value="C:plasma membrane"/>
    <property type="evidence" value="ECO:0007669"/>
    <property type="project" value="TreeGrafter"/>
</dbReference>
<name>A0A9D2BMR9_9FIRM</name>
<protein>
    <submittedName>
        <fullName evidence="3">YdcF family protein</fullName>
    </submittedName>
</protein>
<comment type="caution">
    <text evidence="3">The sequence shown here is derived from an EMBL/GenBank/DDBJ whole genome shotgun (WGS) entry which is preliminary data.</text>
</comment>
<evidence type="ECO:0000259" key="2">
    <source>
        <dbReference type="Pfam" id="PF02698"/>
    </source>
</evidence>
<dbReference type="AlphaFoldDB" id="A0A9D2BMR9"/>